<protein>
    <submittedName>
        <fullName evidence="1">Uncharacterized protein</fullName>
    </submittedName>
</protein>
<gene>
    <name evidence="1" type="ORF">MCNS_21770</name>
</gene>
<dbReference type="EMBL" id="AP022613">
    <property type="protein sequence ID" value="BBZ39114.1"/>
    <property type="molecule type" value="Genomic_DNA"/>
</dbReference>
<accession>A0A1X1TDD0</accession>
<dbReference type="Proteomes" id="UP000467385">
    <property type="component" value="Chromosome"/>
</dbReference>
<dbReference type="InterPro" id="IPR043724">
    <property type="entry name" value="DUF5666"/>
</dbReference>
<evidence type="ECO:0000313" key="2">
    <source>
        <dbReference type="Proteomes" id="UP000467385"/>
    </source>
</evidence>
<evidence type="ECO:0000313" key="1">
    <source>
        <dbReference type="EMBL" id="BBZ39114.1"/>
    </source>
</evidence>
<keyword evidence="2" id="KW-1185">Reference proteome</keyword>
<reference evidence="1 2" key="1">
    <citation type="journal article" date="2019" name="Emerg. Microbes Infect.">
        <title>Comprehensive subspecies identification of 175 nontuberculous mycobacteria species based on 7547 genomic profiles.</title>
        <authorList>
            <person name="Matsumoto Y."/>
            <person name="Kinjo T."/>
            <person name="Motooka D."/>
            <person name="Nabeya D."/>
            <person name="Jung N."/>
            <person name="Uechi K."/>
            <person name="Horii T."/>
            <person name="Iida T."/>
            <person name="Fujita J."/>
            <person name="Nakamura S."/>
        </authorList>
    </citation>
    <scope>NUCLEOTIDE SEQUENCE [LARGE SCALE GENOMIC DNA]</scope>
    <source>
        <strain evidence="1 2">JCM 14738</strain>
    </source>
</reference>
<dbReference type="OrthoDB" id="4762103at2"/>
<organism evidence="1 2">
    <name type="scientific">Mycobacterium conspicuum</name>
    <dbReference type="NCBI Taxonomy" id="44010"/>
    <lineage>
        <taxon>Bacteria</taxon>
        <taxon>Bacillati</taxon>
        <taxon>Actinomycetota</taxon>
        <taxon>Actinomycetes</taxon>
        <taxon>Mycobacteriales</taxon>
        <taxon>Mycobacteriaceae</taxon>
        <taxon>Mycobacterium</taxon>
    </lineage>
</organism>
<dbReference type="Pfam" id="PF18914">
    <property type="entry name" value="DUF5666"/>
    <property type="match status" value="1"/>
</dbReference>
<dbReference type="STRING" id="44010.AWC00_11395"/>
<name>A0A1X1TDD0_9MYCO</name>
<proteinExistence type="predicted"/>
<sequence>MTGNAAQVNQQNGQNGTTTVTFTGSTKITDVTPAALTDVTAGSCVSVRPQDHGQGGQPITAASVRLRTAVDGKCPPAKDAWKRPGVQGSVASVAGNTINVTGIDANGNTTQTAVTVNDKTKYSKQVAADTQAVTAGKCLTAKGTQDANGALQATTINLRPAHDGKCAGQAGHHGHGG</sequence>
<dbReference type="AlphaFoldDB" id="A0A1X1TDD0"/>